<reference evidence="2 3" key="1">
    <citation type="submission" date="2024-12" db="EMBL/GenBank/DDBJ databases">
        <authorList>
            <person name="Lee Y."/>
        </authorList>
    </citation>
    <scope>NUCLEOTIDE SEQUENCE [LARGE SCALE GENOMIC DNA]</scope>
    <source>
        <strain evidence="2 3">03SUJ4</strain>
    </source>
</reference>
<evidence type="ECO:0000313" key="3">
    <source>
        <dbReference type="Proteomes" id="UP001634747"/>
    </source>
</evidence>
<keyword evidence="1" id="KW-1133">Transmembrane helix</keyword>
<evidence type="ECO:0000256" key="1">
    <source>
        <dbReference type="SAM" id="Phobius"/>
    </source>
</evidence>
<protein>
    <recommendedName>
        <fullName evidence="4">Transmembrane protein</fullName>
    </recommendedName>
</protein>
<evidence type="ECO:0008006" key="4">
    <source>
        <dbReference type="Google" id="ProtNLM"/>
    </source>
</evidence>
<dbReference type="EMBL" id="JBJYXY010000001">
    <property type="protein sequence ID" value="MFN2975527.1"/>
    <property type="molecule type" value="Genomic_DNA"/>
</dbReference>
<gene>
    <name evidence="2" type="ORF">ACK2TP_07110</name>
</gene>
<dbReference type="Proteomes" id="UP001634747">
    <property type="component" value="Unassembled WGS sequence"/>
</dbReference>
<dbReference type="RefSeq" id="WP_263412949.1">
    <property type="nucleotide sequence ID" value="NZ_BAABBH010000001.1"/>
</dbReference>
<proteinExistence type="predicted"/>
<keyword evidence="1" id="KW-0812">Transmembrane</keyword>
<feature type="transmembrane region" description="Helical" evidence="1">
    <location>
        <begin position="101"/>
        <end position="119"/>
    </location>
</feature>
<organism evidence="2 3">
    <name type="scientific">Terriglobus aquaticus</name>
    <dbReference type="NCBI Taxonomy" id="940139"/>
    <lineage>
        <taxon>Bacteria</taxon>
        <taxon>Pseudomonadati</taxon>
        <taxon>Acidobacteriota</taxon>
        <taxon>Terriglobia</taxon>
        <taxon>Terriglobales</taxon>
        <taxon>Acidobacteriaceae</taxon>
        <taxon>Terriglobus</taxon>
    </lineage>
</organism>
<name>A0ABW9KIW9_9BACT</name>
<feature type="transmembrane region" description="Helical" evidence="1">
    <location>
        <begin position="60"/>
        <end position="81"/>
    </location>
</feature>
<evidence type="ECO:0000313" key="2">
    <source>
        <dbReference type="EMBL" id="MFN2975527.1"/>
    </source>
</evidence>
<feature type="transmembrane region" description="Helical" evidence="1">
    <location>
        <begin position="29"/>
        <end position="48"/>
    </location>
</feature>
<sequence>MARLTMAVGVLLVLLGVGVYVGMAHAPTALIPAYFGVALLVCGALANTEDAKRRMLWMHIAVTLGLVGFLLPFVRSIGGAVKLLTGHADQVLRPLAVEESMAMALICLVFTALCVRSFIRARITRTAA</sequence>
<keyword evidence="3" id="KW-1185">Reference proteome</keyword>
<keyword evidence="1" id="KW-0472">Membrane</keyword>
<comment type="caution">
    <text evidence="2">The sequence shown here is derived from an EMBL/GenBank/DDBJ whole genome shotgun (WGS) entry which is preliminary data.</text>
</comment>
<accession>A0ABW9KIW9</accession>